<dbReference type="WBParaSite" id="HPLM_0001493601-mRNA-1">
    <property type="protein sequence ID" value="HPLM_0001493601-mRNA-1"/>
    <property type="gene ID" value="HPLM_0001493601"/>
</dbReference>
<organism evidence="3">
    <name type="scientific">Haemonchus placei</name>
    <name type="common">Barber's pole worm</name>
    <dbReference type="NCBI Taxonomy" id="6290"/>
    <lineage>
        <taxon>Eukaryota</taxon>
        <taxon>Metazoa</taxon>
        <taxon>Ecdysozoa</taxon>
        <taxon>Nematoda</taxon>
        <taxon>Chromadorea</taxon>
        <taxon>Rhabditida</taxon>
        <taxon>Rhabditina</taxon>
        <taxon>Rhabditomorpha</taxon>
        <taxon>Strongyloidea</taxon>
        <taxon>Trichostrongylidae</taxon>
        <taxon>Haemonchus</taxon>
    </lineage>
</organism>
<sequence>MAYRQQLSPASYRQHSRTLTVMATARTLIVPNDLQSPVQRQMVIRNVTKYDWVIKVKSDVPQAIRFETDKAVVDSRKYVVLKTALSLKDLPQQQTAPKIYVFARPLFNYNENCVRVWIQRERNELACQLAYVVHLLVNDKVFSAEKLVLDLPGQASAIDAVPFAIEEDLDSRCETALNIDEDTNTANQRIVGGKANVLVKWRTKGRMCEVKGKERSEYPPRYEKIQKGRRIKRVSSIT</sequence>
<dbReference type="Proteomes" id="UP000268014">
    <property type="component" value="Unassembled WGS sequence"/>
</dbReference>
<gene>
    <name evidence="1" type="ORF">HPLM_LOCUS14928</name>
</gene>
<evidence type="ECO:0000313" key="3">
    <source>
        <dbReference type="WBParaSite" id="HPLM_0001493601-mRNA-1"/>
    </source>
</evidence>
<reference evidence="3" key="1">
    <citation type="submission" date="2016-04" db="UniProtKB">
        <authorList>
            <consortium name="WormBaseParasite"/>
        </authorList>
    </citation>
    <scope>IDENTIFICATION</scope>
</reference>
<protein>
    <submittedName>
        <fullName evidence="3">Major sperm protein</fullName>
    </submittedName>
</protein>
<reference evidence="1 2" key="2">
    <citation type="submission" date="2018-11" db="EMBL/GenBank/DDBJ databases">
        <authorList>
            <consortium name="Pathogen Informatics"/>
        </authorList>
    </citation>
    <scope>NUCLEOTIDE SEQUENCE [LARGE SCALE GENOMIC DNA]</scope>
    <source>
        <strain evidence="1 2">MHpl1</strain>
    </source>
</reference>
<proteinExistence type="predicted"/>
<evidence type="ECO:0000313" key="2">
    <source>
        <dbReference type="Proteomes" id="UP000268014"/>
    </source>
</evidence>
<dbReference type="OrthoDB" id="5795045at2759"/>
<dbReference type="EMBL" id="UZAF01018762">
    <property type="protein sequence ID" value="VDO54744.1"/>
    <property type="molecule type" value="Genomic_DNA"/>
</dbReference>
<dbReference type="AlphaFoldDB" id="A0A158QQG6"/>
<accession>A0A158QQG6</accession>
<name>A0A158QQG6_HAEPC</name>
<evidence type="ECO:0000313" key="1">
    <source>
        <dbReference type="EMBL" id="VDO54744.1"/>
    </source>
</evidence>
<keyword evidence="2" id="KW-1185">Reference proteome</keyword>